<dbReference type="SMART" id="SM00760">
    <property type="entry name" value="Bac_DnaA_C"/>
    <property type="match status" value="1"/>
</dbReference>
<accession>A0A8J6NW00</accession>
<feature type="domain" description="Transposase IS200-like" evidence="2">
    <location>
        <begin position="9"/>
        <end position="123"/>
    </location>
</feature>
<dbReference type="GO" id="GO:0005524">
    <property type="term" value="F:ATP binding"/>
    <property type="evidence" value="ECO:0007669"/>
    <property type="project" value="InterPro"/>
</dbReference>
<dbReference type="GO" id="GO:0006270">
    <property type="term" value="P:DNA replication initiation"/>
    <property type="evidence" value="ECO:0007669"/>
    <property type="project" value="InterPro"/>
</dbReference>
<dbReference type="PANTHER" id="PTHR34322">
    <property type="entry name" value="TRANSPOSASE, Y1_TNP DOMAIN-CONTAINING"/>
    <property type="match status" value="1"/>
</dbReference>
<dbReference type="GO" id="GO:0043565">
    <property type="term" value="F:sequence-specific DNA binding"/>
    <property type="evidence" value="ECO:0007669"/>
    <property type="project" value="InterPro"/>
</dbReference>
<dbReference type="Gene3D" id="3.30.70.1290">
    <property type="entry name" value="Transposase IS200-like"/>
    <property type="match status" value="1"/>
</dbReference>
<gene>
    <name evidence="3" type="ORF">H8D96_17125</name>
</gene>
<name>A0A8J6NW00_9BACT</name>
<dbReference type="PANTHER" id="PTHR34322:SF2">
    <property type="entry name" value="TRANSPOSASE IS200-LIKE DOMAIN-CONTAINING PROTEIN"/>
    <property type="match status" value="1"/>
</dbReference>
<dbReference type="SUPFAM" id="SSF48295">
    <property type="entry name" value="TrpR-like"/>
    <property type="match status" value="1"/>
</dbReference>
<protein>
    <submittedName>
        <fullName evidence="3">Transposase</fullName>
    </submittedName>
</protein>
<evidence type="ECO:0000259" key="2">
    <source>
        <dbReference type="SMART" id="SM01321"/>
    </source>
</evidence>
<dbReference type="EMBL" id="JACNIG010000314">
    <property type="protein sequence ID" value="MBC8433633.1"/>
    <property type="molecule type" value="Genomic_DNA"/>
</dbReference>
<evidence type="ECO:0000259" key="1">
    <source>
        <dbReference type="SMART" id="SM00760"/>
    </source>
</evidence>
<dbReference type="InterPro" id="IPR010921">
    <property type="entry name" value="Trp_repressor/repl_initiator"/>
</dbReference>
<proteinExistence type="predicted"/>
<dbReference type="Pfam" id="PF01797">
    <property type="entry name" value="Y1_Tnp"/>
    <property type="match status" value="1"/>
</dbReference>
<dbReference type="SMART" id="SM01321">
    <property type="entry name" value="Y1_Tnp"/>
    <property type="match status" value="1"/>
</dbReference>
<comment type="caution">
    <text evidence="3">The sequence shown here is derived from an EMBL/GenBank/DDBJ whole genome shotgun (WGS) entry which is preliminary data.</text>
</comment>
<dbReference type="InterPro" id="IPR036515">
    <property type="entry name" value="Transposase_17_sf"/>
</dbReference>
<dbReference type="GO" id="GO:0004803">
    <property type="term" value="F:transposase activity"/>
    <property type="evidence" value="ECO:0007669"/>
    <property type="project" value="InterPro"/>
</dbReference>
<dbReference type="InterPro" id="IPR002686">
    <property type="entry name" value="Transposase_17"/>
</dbReference>
<evidence type="ECO:0000313" key="4">
    <source>
        <dbReference type="Proteomes" id="UP000605201"/>
    </source>
</evidence>
<dbReference type="SUPFAM" id="SSF143422">
    <property type="entry name" value="Transposase IS200-like"/>
    <property type="match status" value="1"/>
</dbReference>
<dbReference type="InterPro" id="IPR013159">
    <property type="entry name" value="DnaA_C"/>
</dbReference>
<dbReference type="AlphaFoldDB" id="A0A8J6NW00"/>
<feature type="domain" description="Chromosomal replication initiator DnaA C-terminal" evidence="1">
    <location>
        <begin position="253"/>
        <end position="321"/>
    </location>
</feature>
<sequence length="334" mass="38098">MPRKARIDAPGALHHIICRGIENGDIFTDNADRNNFLDRLGNILSETKTPCFAWALIPNHFHLLLRTANVPIATVMKRLLTGYAVSFNRRHHRSGHLFQNRYKSILCQEDLYLMELVRYIHLNPLRANLVSKMNQLNRYPYSGHSTLTGYKKKPWQDVEYVLSLFGKRVSTCRKKYRRFVEKGIEQGRQPGLTGGGLVRSSGGWGVLKSMRRMGVHLKGDERILGDSDFVESSLKTANEAMERKYQLQAAGYDFDKVVDRVAELFQLKHTEIVLPSKQHHRVKARSLLCFWTVRELGMSSLTIAGRLGITQPAVSRLAQRGEKLAIENSLSLEN</sequence>
<evidence type="ECO:0000313" key="3">
    <source>
        <dbReference type="EMBL" id="MBC8433633.1"/>
    </source>
</evidence>
<organism evidence="3 4">
    <name type="scientific">Candidatus Desulfatibia vada</name>
    <dbReference type="NCBI Taxonomy" id="2841696"/>
    <lineage>
        <taxon>Bacteria</taxon>
        <taxon>Pseudomonadati</taxon>
        <taxon>Thermodesulfobacteriota</taxon>
        <taxon>Desulfobacteria</taxon>
        <taxon>Desulfobacterales</taxon>
        <taxon>Desulfobacterales incertae sedis</taxon>
        <taxon>Candidatus Desulfatibia</taxon>
    </lineage>
</organism>
<dbReference type="GO" id="GO:0006275">
    <property type="term" value="P:regulation of DNA replication"/>
    <property type="evidence" value="ECO:0007669"/>
    <property type="project" value="InterPro"/>
</dbReference>
<dbReference type="GO" id="GO:0006313">
    <property type="term" value="P:DNA transposition"/>
    <property type="evidence" value="ECO:0007669"/>
    <property type="project" value="InterPro"/>
</dbReference>
<dbReference type="Proteomes" id="UP000605201">
    <property type="component" value="Unassembled WGS sequence"/>
</dbReference>
<reference evidence="3 4" key="1">
    <citation type="submission" date="2020-08" db="EMBL/GenBank/DDBJ databases">
        <title>Bridging the membrane lipid divide: bacteria of the FCB group superphylum have the potential to synthesize archaeal ether lipids.</title>
        <authorList>
            <person name="Villanueva L."/>
            <person name="Von Meijenfeldt F.A.B."/>
            <person name="Westbye A.B."/>
            <person name="Yadav S."/>
            <person name="Hopmans E.C."/>
            <person name="Dutilh B.E."/>
            <person name="Sinninghe Damste J.S."/>
        </authorList>
    </citation>
    <scope>NUCLEOTIDE SEQUENCE [LARGE SCALE GENOMIC DNA]</scope>
    <source>
        <strain evidence="3">NIOZ-UU17</strain>
    </source>
</reference>